<keyword evidence="4" id="KW-0406">Ion transport</keyword>
<keyword evidence="2" id="KW-0677">Repeat</keyword>
<evidence type="ECO:0000259" key="6">
    <source>
        <dbReference type="Pfam" id="PF03160"/>
    </source>
</evidence>
<dbReference type="Gene3D" id="2.60.40.2030">
    <property type="match status" value="1"/>
</dbReference>
<dbReference type="PANTHER" id="PTHR11878">
    <property type="entry name" value="SODIUM/CALCIUM EXCHANGER"/>
    <property type="match status" value="1"/>
</dbReference>
<feature type="region of interest" description="Disordered" evidence="5">
    <location>
        <begin position="132"/>
        <end position="158"/>
    </location>
</feature>
<dbReference type="Pfam" id="PF03160">
    <property type="entry name" value="Calx-beta"/>
    <property type="match status" value="2"/>
</dbReference>
<keyword evidence="3" id="KW-0106">Calcium</keyword>
<dbReference type="InterPro" id="IPR038081">
    <property type="entry name" value="CalX-like_sf"/>
</dbReference>
<organism evidence="7 8">
    <name type="scientific">Prorocentrum cordatum</name>
    <dbReference type="NCBI Taxonomy" id="2364126"/>
    <lineage>
        <taxon>Eukaryota</taxon>
        <taxon>Sar</taxon>
        <taxon>Alveolata</taxon>
        <taxon>Dinophyceae</taxon>
        <taxon>Prorocentrales</taxon>
        <taxon>Prorocentraceae</taxon>
        <taxon>Prorocentrum</taxon>
    </lineage>
</organism>
<evidence type="ECO:0000313" key="7">
    <source>
        <dbReference type="EMBL" id="CAK0788634.1"/>
    </source>
</evidence>
<keyword evidence="4" id="KW-0813">Transport</keyword>
<evidence type="ECO:0000256" key="4">
    <source>
        <dbReference type="ARBA" id="ARBA00023065"/>
    </source>
</evidence>
<keyword evidence="8" id="KW-1185">Reference proteome</keyword>
<evidence type="ECO:0000256" key="1">
    <source>
        <dbReference type="ARBA" id="ARBA00022729"/>
    </source>
</evidence>
<feature type="non-terminal residue" evidence="7">
    <location>
        <position position="1"/>
    </location>
</feature>
<dbReference type="PANTHER" id="PTHR11878:SF65">
    <property type="entry name" value="NA_CA-EXCHANGE PROTEIN, ISOFORM G"/>
    <property type="match status" value="1"/>
</dbReference>
<keyword evidence="1" id="KW-0732">Signal</keyword>
<feature type="domain" description="Calx-beta" evidence="6">
    <location>
        <begin position="107"/>
        <end position="140"/>
    </location>
</feature>
<dbReference type="InterPro" id="IPR051171">
    <property type="entry name" value="CaCA"/>
</dbReference>
<proteinExistence type="predicted"/>
<dbReference type="Proteomes" id="UP001189429">
    <property type="component" value="Unassembled WGS sequence"/>
</dbReference>
<name>A0ABN9P7E9_9DINO</name>
<feature type="compositionally biased region" description="Basic residues" evidence="5">
    <location>
        <begin position="138"/>
        <end position="158"/>
    </location>
</feature>
<dbReference type="SUPFAM" id="SSF141072">
    <property type="entry name" value="CalX-like"/>
    <property type="match status" value="1"/>
</dbReference>
<evidence type="ECO:0000313" key="8">
    <source>
        <dbReference type="Proteomes" id="UP001189429"/>
    </source>
</evidence>
<evidence type="ECO:0000256" key="2">
    <source>
        <dbReference type="ARBA" id="ARBA00022737"/>
    </source>
</evidence>
<comment type="caution">
    <text evidence="7">The sequence shown here is derived from an EMBL/GenBank/DDBJ whole genome shotgun (WGS) entry which is preliminary data.</text>
</comment>
<dbReference type="EMBL" id="CAUYUJ010000099">
    <property type="protein sequence ID" value="CAK0788634.1"/>
    <property type="molecule type" value="Genomic_DNA"/>
</dbReference>
<dbReference type="InterPro" id="IPR003644">
    <property type="entry name" value="Calx_beta"/>
</dbReference>
<reference evidence="7" key="1">
    <citation type="submission" date="2023-10" db="EMBL/GenBank/DDBJ databases">
        <authorList>
            <person name="Chen Y."/>
            <person name="Shah S."/>
            <person name="Dougan E. K."/>
            <person name="Thang M."/>
            <person name="Chan C."/>
        </authorList>
    </citation>
    <scope>NUCLEOTIDE SEQUENCE [LARGE SCALE GENOMIC DNA]</scope>
</reference>
<protein>
    <recommendedName>
        <fullName evidence="6">Calx-beta domain-containing protein</fullName>
    </recommendedName>
</protein>
<feature type="domain" description="Calx-beta" evidence="6">
    <location>
        <begin position="1"/>
        <end position="80"/>
    </location>
</feature>
<evidence type="ECO:0000256" key="5">
    <source>
        <dbReference type="SAM" id="MobiDB-lite"/>
    </source>
</evidence>
<accession>A0ABN9P7E9</accession>
<sequence length="158" mass="17258">AGEDYIDQSGELTFDPGVKVLPISLQIVDDTAFENDEEFFVDLKSPELLLADGEATSADATGYRVEVGEKATATIVIIDDDLPGPCSASRATRRVMTISPSRIEEPEDFTVNLCVERNNGCTGTVSCKYKTEDSGGMRPRRRGSTTWRWRGRSCSKAA</sequence>
<evidence type="ECO:0000256" key="3">
    <source>
        <dbReference type="ARBA" id="ARBA00022837"/>
    </source>
</evidence>
<gene>
    <name evidence="7" type="ORF">PCOR1329_LOCUS475</name>
</gene>